<evidence type="ECO:0000256" key="5">
    <source>
        <dbReference type="ARBA" id="ARBA00022576"/>
    </source>
</evidence>
<keyword evidence="6 11" id="KW-0028">Amino-acid biosynthesis</keyword>
<evidence type="ECO:0000256" key="9">
    <source>
        <dbReference type="ARBA" id="ARBA00023102"/>
    </source>
</evidence>
<comment type="cofactor">
    <cofactor evidence="1 11">
        <name>pyridoxal 5'-phosphate</name>
        <dbReference type="ChEBI" id="CHEBI:597326"/>
    </cofactor>
</comment>
<dbReference type="InterPro" id="IPR015424">
    <property type="entry name" value="PyrdxlP-dep_Trfase"/>
</dbReference>
<proteinExistence type="inferred from homology"/>
<keyword evidence="5 11" id="KW-0032">Aminotransferase</keyword>
<keyword evidence="9 11" id="KW-0368">Histidine biosynthesis</keyword>
<evidence type="ECO:0000256" key="1">
    <source>
        <dbReference type="ARBA" id="ARBA00001933"/>
    </source>
</evidence>
<sequence>MTAAFDRALTQAIDQIRPDVRAAHAYVVQSSHGLLKMDAMENPYRLPPELQRALGERLATVALNRYPAERTAELARALARHAGAADDVGVTLGNGSDELIGLLSIAVARPGACVLAPVPGFVMYEAFARQQRLDFIGVPLRADDFQLDEAAMLAAIREHQPALIYLAYPNNPTATLWDAAVIERIAQAAPGLVVMDEAYQPFVDQVSGQSSLALMARQPNVLVMRTMSKFGLAGVRIGYLLGAAALVEQVEKLRPPYNISVLNAEAALFALAHADVYAAQAAELRQQRDRLFQALQALPGVSPWPSQGNMILARVQDAAATFAALKARGVLIKNVSALHPLLANCLRFTVGTPDENTRLLAELQDCLS</sequence>
<dbReference type="InterPro" id="IPR015422">
    <property type="entry name" value="PyrdxlP-dep_Trfase_small"/>
</dbReference>
<evidence type="ECO:0000256" key="3">
    <source>
        <dbReference type="ARBA" id="ARBA00007970"/>
    </source>
</evidence>
<keyword evidence="14" id="KW-1185">Reference proteome</keyword>
<evidence type="ECO:0000256" key="10">
    <source>
        <dbReference type="ARBA" id="ARBA00047481"/>
    </source>
</evidence>
<dbReference type="InterPro" id="IPR005861">
    <property type="entry name" value="HisP_aminotrans"/>
</dbReference>
<dbReference type="RefSeq" id="WP_394490298.1">
    <property type="nucleotide sequence ID" value="NZ_JBIGIA010000016.1"/>
</dbReference>
<evidence type="ECO:0000256" key="6">
    <source>
        <dbReference type="ARBA" id="ARBA00022605"/>
    </source>
</evidence>
<evidence type="ECO:0000256" key="8">
    <source>
        <dbReference type="ARBA" id="ARBA00022898"/>
    </source>
</evidence>
<evidence type="ECO:0000256" key="2">
    <source>
        <dbReference type="ARBA" id="ARBA00005011"/>
    </source>
</evidence>
<evidence type="ECO:0000313" key="13">
    <source>
        <dbReference type="EMBL" id="MFG6458878.1"/>
    </source>
</evidence>
<dbReference type="HAMAP" id="MF_01023">
    <property type="entry name" value="HisC_aminotrans_2"/>
    <property type="match status" value="1"/>
</dbReference>
<dbReference type="PANTHER" id="PTHR42885:SF2">
    <property type="entry name" value="HISTIDINOL-PHOSPHATE AMINOTRANSFERASE"/>
    <property type="match status" value="1"/>
</dbReference>
<evidence type="ECO:0000256" key="11">
    <source>
        <dbReference type="HAMAP-Rule" id="MF_01023"/>
    </source>
</evidence>
<dbReference type="EMBL" id="JBIGIA010000016">
    <property type="protein sequence ID" value="MFG6458878.1"/>
    <property type="molecule type" value="Genomic_DNA"/>
</dbReference>
<comment type="pathway">
    <text evidence="2 11">Amino-acid biosynthesis; L-histidine biosynthesis; L-histidine from 5-phospho-alpha-D-ribose 1-diphosphate: step 7/9.</text>
</comment>
<dbReference type="Gene3D" id="3.40.640.10">
    <property type="entry name" value="Type I PLP-dependent aspartate aminotransferase-like (Major domain)"/>
    <property type="match status" value="1"/>
</dbReference>
<feature type="domain" description="Aminotransferase class I/classII large" evidence="12">
    <location>
        <begin position="36"/>
        <end position="361"/>
    </location>
</feature>
<dbReference type="Pfam" id="PF00155">
    <property type="entry name" value="Aminotran_1_2"/>
    <property type="match status" value="1"/>
</dbReference>
<dbReference type="CDD" id="cd00609">
    <property type="entry name" value="AAT_like"/>
    <property type="match status" value="1"/>
</dbReference>
<dbReference type="PANTHER" id="PTHR42885">
    <property type="entry name" value="HISTIDINOL-PHOSPHATE AMINOTRANSFERASE-RELATED"/>
    <property type="match status" value="1"/>
</dbReference>
<dbReference type="InterPro" id="IPR004839">
    <property type="entry name" value="Aminotransferase_I/II_large"/>
</dbReference>
<dbReference type="NCBIfam" id="TIGR01141">
    <property type="entry name" value="hisC"/>
    <property type="match status" value="1"/>
</dbReference>
<keyword evidence="8 11" id="KW-0663">Pyridoxal phosphate</keyword>
<evidence type="ECO:0000259" key="12">
    <source>
        <dbReference type="Pfam" id="PF00155"/>
    </source>
</evidence>
<comment type="similarity">
    <text evidence="3 11">Belongs to the class-II pyridoxal-phosphate-dependent aminotransferase family. Histidinol-phosphate aminotransferase subfamily.</text>
</comment>
<accession>A0ABW7GA99</accession>
<dbReference type="EC" id="2.6.1.9" evidence="11"/>
<comment type="caution">
    <text evidence="13">The sequence shown here is derived from an EMBL/GenBank/DDBJ whole genome shotgun (WGS) entry which is preliminary data.</text>
</comment>
<protein>
    <recommendedName>
        <fullName evidence="11">Histidinol-phosphate aminotransferase</fullName>
        <ecNumber evidence="11">2.6.1.9</ecNumber>
    </recommendedName>
    <alternativeName>
        <fullName evidence="11">Imidazole acetol-phosphate transaminase</fullName>
    </alternativeName>
</protein>
<name>A0ABW7GA99_9BURK</name>
<reference evidence="13 14" key="1">
    <citation type="submission" date="2024-09" db="EMBL/GenBank/DDBJ databases">
        <title>Novel species of the genus Pelomonas and Roseateles isolated from streams.</title>
        <authorList>
            <person name="Lu H."/>
        </authorList>
    </citation>
    <scope>NUCLEOTIDE SEQUENCE [LARGE SCALE GENOMIC DNA]</scope>
    <source>
        <strain evidence="13 14">BYS96W</strain>
    </source>
</reference>
<dbReference type="Proteomes" id="UP001606305">
    <property type="component" value="Unassembled WGS sequence"/>
</dbReference>
<keyword evidence="7 11" id="KW-0808">Transferase</keyword>
<comment type="catalytic activity">
    <reaction evidence="10 11">
        <text>L-histidinol phosphate + 2-oxoglutarate = 3-(imidazol-4-yl)-2-oxopropyl phosphate + L-glutamate</text>
        <dbReference type="Rhea" id="RHEA:23744"/>
        <dbReference type="ChEBI" id="CHEBI:16810"/>
        <dbReference type="ChEBI" id="CHEBI:29985"/>
        <dbReference type="ChEBI" id="CHEBI:57766"/>
        <dbReference type="ChEBI" id="CHEBI:57980"/>
        <dbReference type="EC" id="2.6.1.9"/>
    </reaction>
</comment>
<evidence type="ECO:0000256" key="4">
    <source>
        <dbReference type="ARBA" id="ARBA00011738"/>
    </source>
</evidence>
<dbReference type="Gene3D" id="3.90.1150.10">
    <property type="entry name" value="Aspartate Aminotransferase, domain 1"/>
    <property type="match status" value="1"/>
</dbReference>
<gene>
    <name evidence="11 13" type="primary">hisC</name>
    <name evidence="13" type="ORF">ACG00X_18740</name>
</gene>
<feature type="modified residue" description="N6-(pyridoxal phosphate)lysine" evidence="11">
    <location>
        <position position="229"/>
    </location>
</feature>
<dbReference type="InterPro" id="IPR015421">
    <property type="entry name" value="PyrdxlP-dep_Trfase_major"/>
</dbReference>
<organism evidence="13 14">
    <name type="scientific">Pelomonas nitida</name>
    <dbReference type="NCBI Taxonomy" id="3299027"/>
    <lineage>
        <taxon>Bacteria</taxon>
        <taxon>Pseudomonadati</taxon>
        <taxon>Pseudomonadota</taxon>
        <taxon>Betaproteobacteria</taxon>
        <taxon>Burkholderiales</taxon>
        <taxon>Sphaerotilaceae</taxon>
        <taxon>Roseateles</taxon>
    </lineage>
</organism>
<comment type="subunit">
    <text evidence="4 11">Homodimer.</text>
</comment>
<evidence type="ECO:0000256" key="7">
    <source>
        <dbReference type="ARBA" id="ARBA00022679"/>
    </source>
</evidence>
<evidence type="ECO:0000313" key="14">
    <source>
        <dbReference type="Proteomes" id="UP001606305"/>
    </source>
</evidence>
<dbReference type="SUPFAM" id="SSF53383">
    <property type="entry name" value="PLP-dependent transferases"/>
    <property type="match status" value="1"/>
</dbReference>
<dbReference type="GO" id="GO:0004400">
    <property type="term" value="F:histidinol-phosphate transaminase activity"/>
    <property type="evidence" value="ECO:0007669"/>
    <property type="project" value="UniProtKB-EC"/>
</dbReference>